<sequence length="196" mass="21690">MDKRWRGCDERCPSSTYLGYAAIDIIDRPHAPPAKPTSKARRAQLPCESVYLLRTPSPGSPIFTVERIAPPTQSCYSSRATLQRCTLQADDRPGTLVRPIRGTDTCLQAPVYQLHRKPHTDPSSEAATASALISDSFDIAIDKQSGTHLRQNSLRDQLKSSHDPRSTFTFLTSQIRHPLRRIPGCSLTFSSLGQSS</sequence>
<reference evidence="2" key="1">
    <citation type="journal article" date="2013" name="Genome Announc.">
        <title>Draft genome sequence of the basidiomycetous yeast-like fungus Pseudozyma hubeiensis SY62, which produces an abundant amount of the biosurfactant mannosylerythritol lipids.</title>
        <authorList>
            <person name="Konishi M."/>
            <person name="Hatada Y."/>
            <person name="Horiuchi J."/>
        </authorList>
    </citation>
    <scope>NUCLEOTIDE SEQUENCE [LARGE SCALE GENOMIC DNA]</scope>
    <source>
        <strain evidence="2">SY62</strain>
    </source>
</reference>
<dbReference type="GeneID" id="24112392"/>
<proteinExistence type="predicted"/>
<dbReference type="EMBL" id="DF238831">
    <property type="protein sequence ID" value="GAC99526.1"/>
    <property type="molecule type" value="Genomic_DNA"/>
</dbReference>
<dbReference type="RefSeq" id="XP_012193113.1">
    <property type="nucleotide sequence ID" value="XM_012337723.1"/>
</dbReference>
<dbReference type="AlphaFoldDB" id="R9PDU3"/>
<protein>
    <submittedName>
        <fullName evidence="1">Uncharacterized protein</fullName>
    </submittedName>
</protein>
<dbReference type="Proteomes" id="UP000014071">
    <property type="component" value="Unassembled WGS sequence"/>
</dbReference>
<evidence type="ECO:0000313" key="1">
    <source>
        <dbReference type="EMBL" id="GAC99526.1"/>
    </source>
</evidence>
<evidence type="ECO:0000313" key="2">
    <source>
        <dbReference type="Proteomes" id="UP000014071"/>
    </source>
</evidence>
<organism evidence="1 2">
    <name type="scientific">Pseudozyma hubeiensis (strain SY62)</name>
    <name type="common">Yeast</name>
    <dbReference type="NCBI Taxonomy" id="1305764"/>
    <lineage>
        <taxon>Eukaryota</taxon>
        <taxon>Fungi</taxon>
        <taxon>Dikarya</taxon>
        <taxon>Basidiomycota</taxon>
        <taxon>Ustilaginomycotina</taxon>
        <taxon>Ustilaginomycetes</taxon>
        <taxon>Ustilaginales</taxon>
        <taxon>Ustilaginaceae</taxon>
        <taxon>Pseudozyma</taxon>
    </lineage>
</organism>
<accession>R9PDU3</accession>
<name>R9PDU3_PSEHS</name>
<keyword evidence="2" id="KW-1185">Reference proteome</keyword>
<gene>
    <name evidence="1" type="ORF">PHSY_007128</name>
</gene>
<dbReference type="OrthoDB" id="10476070at2759"/>
<dbReference type="HOGENOM" id="CLU_1390791_0_0_1"/>